<comment type="caution">
    <text evidence="2">The sequence shown here is derived from an EMBL/GenBank/DDBJ whole genome shotgun (WGS) entry which is preliminary data.</text>
</comment>
<proteinExistence type="predicted"/>
<evidence type="ECO:0000256" key="1">
    <source>
        <dbReference type="SAM" id="Phobius"/>
    </source>
</evidence>
<organism evidence="2 3">
    <name type="scientific">Diatrype stigma</name>
    <dbReference type="NCBI Taxonomy" id="117547"/>
    <lineage>
        <taxon>Eukaryota</taxon>
        <taxon>Fungi</taxon>
        <taxon>Dikarya</taxon>
        <taxon>Ascomycota</taxon>
        <taxon>Pezizomycotina</taxon>
        <taxon>Sordariomycetes</taxon>
        <taxon>Xylariomycetidae</taxon>
        <taxon>Xylariales</taxon>
        <taxon>Diatrypaceae</taxon>
        <taxon>Diatrype</taxon>
    </lineage>
</organism>
<dbReference type="Proteomes" id="UP001320420">
    <property type="component" value="Unassembled WGS sequence"/>
</dbReference>
<dbReference type="InterPro" id="IPR012349">
    <property type="entry name" value="Split_barrel_FMN-bd"/>
</dbReference>
<evidence type="ECO:0000313" key="3">
    <source>
        <dbReference type="Proteomes" id="UP001320420"/>
    </source>
</evidence>
<dbReference type="PANTHER" id="PTHR39336:SF3">
    <property type="entry name" value="PYRIDOXAMINE PHOSPHATE OXIDASE"/>
    <property type="match status" value="1"/>
</dbReference>
<keyword evidence="3" id="KW-1185">Reference proteome</keyword>
<gene>
    <name evidence="2" type="ORF">SLS62_009677</name>
</gene>
<evidence type="ECO:0000313" key="2">
    <source>
        <dbReference type="EMBL" id="KAK7745711.1"/>
    </source>
</evidence>
<sequence>MGVFYEVIPKSLQPWILSQHVFWVATAPLSNLGHVNVSPKGGPYFGLVDEKTFWYIDLTGSGNETISHLHEPDNGRITIMFNAFDGPPKIVRLWGKGRVLENGTPQFTEFVVNNDVKLLTGTRSIVIVDIHQVGSSCGFSVPLFDFKEHRQILNDHMIKKEAKFKAGNEKESFDRYWAHKNAWSMDMLPGMKRGLAVAESEKVEPIKKMVGPMAPKAYHSLSTSVPTAEMRMIAIAIISFLVGVLLATYGPRLIGDLGIPNGGLSMPHLRGQMWYMN</sequence>
<accession>A0AAN9UEV6</accession>
<dbReference type="Gene3D" id="2.30.110.10">
    <property type="entry name" value="Electron Transport, Fmn-binding Protein, Chain A"/>
    <property type="match status" value="1"/>
</dbReference>
<dbReference type="EMBL" id="JAKJXP020000105">
    <property type="protein sequence ID" value="KAK7745711.1"/>
    <property type="molecule type" value="Genomic_DNA"/>
</dbReference>
<feature type="transmembrane region" description="Helical" evidence="1">
    <location>
        <begin position="230"/>
        <end position="249"/>
    </location>
</feature>
<keyword evidence="1" id="KW-0472">Membrane</keyword>
<name>A0AAN9UEV6_9PEZI</name>
<evidence type="ECO:0008006" key="4">
    <source>
        <dbReference type="Google" id="ProtNLM"/>
    </source>
</evidence>
<keyword evidence="1" id="KW-1133">Transmembrane helix</keyword>
<keyword evidence="1" id="KW-0812">Transmembrane</keyword>
<dbReference type="AlphaFoldDB" id="A0AAN9UEV6"/>
<reference evidence="2 3" key="1">
    <citation type="submission" date="2024-02" db="EMBL/GenBank/DDBJ databases">
        <title>De novo assembly and annotation of 12 fungi associated with fruit tree decline syndrome in Ontario, Canada.</title>
        <authorList>
            <person name="Sulman M."/>
            <person name="Ellouze W."/>
            <person name="Ilyukhin E."/>
        </authorList>
    </citation>
    <scope>NUCLEOTIDE SEQUENCE [LARGE SCALE GENOMIC DNA]</scope>
    <source>
        <strain evidence="2 3">M11/M66-122</strain>
    </source>
</reference>
<dbReference type="PANTHER" id="PTHR39336">
    <property type="entry name" value="PYRIDOXAMINE PHOSPHATE OXIDASE FAMILY PROTEIN (AFU_ORTHOLOGUE AFUA_6G11440)"/>
    <property type="match status" value="1"/>
</dbReference>
<protein>
    <recommendedName>
        <fullName evidence="4">Pyridoxamine 5'-phosphate oxidase putative domain-containing protein</fullName>
    </recommendedName>
</protein>